<evidence type="ECO:0000256" key="4">
    <source>
        <dbReference type="ARBA" id="ARBA00022448"/>
    </source>
</evidence>
<evidence type="ECO:0000256" key="5">
    <source>
        <dbReference type="ARBA" id="ARBA00022547"/>
    </source>
</evidence>
<sequence>MPQMMPLSWLMLFSMFSITLIVFSAMNYYTTTPTMSVSGKKSIPAKTLNWKW</sequence>
<evidence type="ECO:0000256" key="1">
    <source>
        <dbReference type="ARBA" id="ARBA00004304"/>
    </source>
</evidence>
<geneLocation type="mitochondrion" evidence="14"/>
<evidence type="ECO:0000313" key="14">
    <source>
        <dbReference type="EMBL" id="URX53892.1"/>
    </source>
</evidence>
<evidence type="ECO:0000313" key="15">
    <source>
        <dbReference type="EMBL" id="URX53905.1"/>
    </source>
</evidence>
<evidence type="ECO:0000256" key="12">
    <source>
        <dbReference type="RuleBase" id="RU003661"/>
    </source>
</evidence>
<dbReference type="GO" id="GO:0045259">
    <property type="term" value="C:proton-transporting ATP synthase complex"/>
    <property type="evidence" value="ECO:0007669"/>
    <property type="project" value="UniProtKB-KW"/>
</dbReference>
<keyword evidence="10 12" id="KW-0496">Mitochondrion</keyword>
<proteinExistence type="inferred from homology"/>
<evidence type="ECO:0000256" key="11">
    <source>
        <dbReference type="ARBA" id="ARBA00023136"/>
    </source>
</evidence>
<keyword evidence="8 13" id="KW-1133">Transmembrane helix</keyword>
<dbReference type="EMBL" id="OM991394">
    <property type="protein sequence ID" value="URX53892.1"/>
    <property type="molecule type" value="Genomic_DNA"/>
</dbReference>
<name>A0A8X8RHE8_9NEOP</name>
<organism evidence="14">
    <name type="scientific">Cryptotermes kirbyi</name>
    <dbReference type="NCBI Taxonomy" id="2942687"/>
    <lineage>
        <taxon>Eukaryota</taxon>
        <taxon>Metazoa</taxon>
        <taxon>Ecdysozoa</taxon>
        <taxon>Arthropoda</taxon>
        <taxon>Hexapoda</taxon>
        <taxon>Insecta</taxon>
        <taxon>Pterygota</taxon>
        <taxon>Neoptera</taxon>
        <taxon>Polyneoptera</taxon>
        <taxon>Dictyoptera</taxon>
        <taxon>Blattodea</taxon>
        <taxon>Blattoidea</taxon>
        <taxon>Termitoidae</taxon>
        <taxon>Kalotermitidae</taxon>
        <taxon>Cryptotermitinae</taxon>
        <taxon>Cryptotermes</taxon>
    </lineage>
</organism>
<keyword evidence="6 12" id="KW-0812">Transmembrane</keyword>
<evidence type="ECO:0000256" key="8">
    <source>
        <dbReference type="ARBA" id="ARBA00022989"/>
    </source>
</evidence>
<keyword evidence="9 12" id="KW-0406">Ion transport</keyword>
<keyword evidence="5 12" id="KW-0138">CF(0)</keyword>
<keyword evidence="11 13" id="KW-0472">Membrane</keyword>
<reference evidence="14" key="1">
    <citation type="journal article" date="2022" name="Mol. Biol. Evol.">
        <title>Molecular phylogeny reveals the past transoceanic voyages of drywood termites (Isoptera, Kalotermitidae).</title>
        <authorList>
            <person name="Bucek A."/>
            <person name="Wang M."/>
            <person name="Sobotnik J."/>
            <person name="Hellemans S."/>
            <person name="Sillam-Dusses D."/>
            <person name="Mizumoto N."/>
            <person name="Stiblik P."/>
            <person name="Clitheroe C."/>
            <person name="Lu T."/>
            <person name="Gonzalez Plaza J.J."/>
            <person name="Mohagan A."/>
            <person name="Rafanomezantsoa J.J."/>
            <person name="Fisher B."/>
            <person name="Engel M.S."/>
            <person name="Roisin Y."/>
            <person name="Evans T.A."/>
            <person name="Scheffrahn R."/>
            <person name="Bourguignon T."/>
        </authorList>
    </citation>
    <scope>NUCLEOTIDE SEQUENCE</scope>
    <source>
        <strain evidence="14">MAD19-23</strain>
        <strain evidence="15">MAD19-72</strain>
    </source>
</reference>
<accession>A0A8X8RHE8</accession>
<gene>
    <name evidence="14" type="primary">ATP8</name>
</gene>
<dbReference type="InterPro" id="IPR001421">
    <property type="entry name" value="ATP8_metazoa"/>
</dbReference>
<keyword evidence="4 12" id="KW-0813">Transport</keyword>
<dbReference type="GO" id="GO:0031966">
    <property type="term" value="C:mitochondrial membrane"/>
    <property type="evidence" value="ECO:0007669"/>
    <property type="project" value="UniProtKB-SubCell"/>
</dbReference>
<evidence type="ECO:0000256" key="6">
    <source>
        <dbReference type="ARBA" id="ARBA00022692"/>
    </source>
</evidence>
<comment type="similarity">
    <text evidence="2 12">Belongs to the ATPase protein 8 family.</text>
</comment>
<evidence type="ECO:0000256" key="9">
    <source>
        <dbReference type="ARBA" id="ARBA00023065"/>
    </source>
</evidence>
<evidence type="ECO:0000256" key="13">
    <source>
        <dbReference type="SAM" id="Phobius"/>
    </source>
</evidence>
<dbReference type="Pfam" id="PF00895">
    <property type="entry name" value="ATP-synt_8"/>
    <property type="match status" value="1"/>
</dbReference>
<evidence type="ECO:0000256" key="7">
    <source>
        <dbReference type="ARBA" id="ARBA00022781"/>
    </source>
</evidence>
<dbReference type="EMBL" id="OM991395">
    <property type="protein sequence ID" value="URX53905.1"/>
    <property type="molecule type" value="Genomic_DNA"/>
</dbReference>
<feature type="transmembrane region" description="Helical" evidence="13">
    <location>
        <begin position="7"/>
        <end position="29"/>
    </location>
</feature>
<dbReference type="AlphaFoldDB" id="A0A8X8RHE8"/>
<evidence type="ECO:0000256" key="3">
    <source>
        <dbReference type="ARBA" id="ARBA00011291"/>
    </source>
</evidence>
<comment type="subunit">
    <text evidence="3">F-type ATPases have 2 components, CF(1) - the catalytic core - and CF(0) - the membrane proton channel.</text>
</comment>
<dbReference type="GO" id="GO:0015986">
    <property type="term" value="P:proton motive force-driven ATP synthesis"/>
    <property type="evidence" value="ECO:0007669"/>
    <property type="project" value="InterPro"/>
</dbReference>
<evidence type="ECO:0000256" key="10">
    <source>
        <dbReference type="ARBA" id="ARBA00023128"/>
    </source>
</evidence>
<comment type="subcellular location">
    <subcellularLocation>
        <location evidence="1 12">Mitochondrion membrane</location>
        <topology evidence="1 12">Single-pass membrane protein</topology>
    </subcellularLocation>
</comment>
<keyword evidence="7 12" id="KW-0375">Hydrogen ion transport</keyword>
<dbReference type="GO" id="GO:0015078">
    <property type="term" value="F:proton transmembrane transporter activity"/>
    <property type="evidence" value="ECO:0007669"/>
    <property type="project" value="InterPro"/>
</dbReference>
<protein>
    <recommendedName>
        <fullName evidence="12">ATP synthase complex subunit 8</fullName>
    </recommendedName>
</protein>
<evidence type="ECO:0000256" key="2">
    <source>
        <dbReference type="ARBA" id="ARBA00008892"/>
    </source>
</evidence>